<protein>
    <submittedName>
        <fullName evidence="1">Uncharacterized protein</fullName>
    </submittedName>
</protein>
<dbReference type="AlphaFoldDB" id="A8ZNS9"/>
<organism evidence="1 2">
    <name type="scientific">Acaryochloris marina (strain MBIC 11017)</name>
    <dbReference type="NCBI Taxonomy" id="329726"/>
    <lineage>
        <taxon>Bacteria</taxon>
        <taxon>Bacillati</taxon>
        <taxon>Cyanobacteriota</taxon>
        <taxon>Cyanophyceae</taxon>
        <taxon>Acaryochloridales</taxon>
        <taxon>Acaryochloridaceae</taxon>
        <taxon>Acaryochloris</taxon>
    </lineage>
</organism>
<name>A8ZNS9_ACAM1</name>
<keyword evidence="2" id="KW-1185">Reference proteome</keyword>
<evidence type="ECO:0000313" key="1">
    <source>
        <dbReference type="EMBL" id="ABW32665.1"/>
    </source>
</evidence>
<proteinExistence type="predicted"/>
<dbReference type="Proteomes" id="UP000000268">
    <property type="component" value="Plasmid pREB4"/>
</dbReference>
<dbReference type="EMBL" id="CP000841">
    <property type="protein sequence ID" value="ABW32665.1"/>
    <property type="molecule type" value="Genomic_DNA"/>
</dbReference>
<evidence type="ECO:0000313" key="2">
    <source>
        <dbReference type="Proteomes" id="UP000000268"/>
    </source>
</evidence>
<keyword evidence="1" id="KW-0614">Plasmid</keyword>
<sequence length="39" mass="4461">MKGICPTPLSIRLIQLSEFEELVKIEVSTILHKLLRPSQ</sequence>
<reference evidence="1 2" key="1">
    <citation type="journal article" date="2008" name="Proc. Natl. Acad. Sci. U.S.A.">
        <title>Niche adaptation and genome expansion in the chlorophyll d-producing cyanobacterium Acaryochloris marina.</title>
        <authorList>
            <person name="Swingley W.D."/>
            <person name="Chen M."/>
            <person name="Cheung P.C."/>
            <person name="Conrad A.L."/>
            <person name="Dejesa L.C."/>
            <person name="Hao J."/>
            <person name="Honchak B.M."/>
            <person name="Karbach L.E."/>
            <person name="Kurdoglu A."/>
            <person name="Lahiri S."/>
            <person name="Mastrian S.D."/>
            <person name="Miyashita H."/>
            <person name="Page L."/>
            <person name="Ramakrishna P."/>
            <person name="Satoh S."/>
            <person name="Sattley W.M."/>
            <person name="Shimada Y."/>
            <person name="Taylor H.L."/>
            <person name="Tomo T."/>
            <person name="Tsuchiya T."/>
            <person name="Wang Z.T."/>
            <person name="Raymond J."/>
            <person name="Mimuro M."/>
            <person name="Blankenship R.E."/>
            <person name="Touchman J.W."/>
        </authorList>
    </citation>
    <scope>NUCLEOTIDE SEQUENCE [LARGE SCALE GENOMIC DNA]</scope>
    <source>
        <strain evidence="2">MBIC 11017</strain>
        <plasmid evidence="2">Plasmid pREB4</plasmid>
    </source>
</reference>
<dbReference type="KEGG" id="amr:AM1_D0170"/>
<gene>
    <name evidence="1" type="ordered locus">AM1_D0170</name>
</gene>
<accession>A8ZNS9</accession>
<dbReference type="HOGENOM" id="CLU_3303031_0_0_3"/>
<geneLocation type="plasmid" evidence="1 2">
    <name>pREB4</name>
</geneLocation>